<dbReference type="EMBL" id="JANEYF010001605">
    <property type="protein sequence ID" value="KAJ8961637.1"/>
    <property type="molecule type" value="Genomic_DNA"/>
</dbReference>
<comment type="caution">
    <text evidence="1">The sequence shown here is derived from an EMBL/GenBank/DDBJ whole genome shotgun (WGS) entry which is preliminary data.</text>
</comment>
<organism evidence="1 2">
    <name type="scientific">Rhamnusium bicolor</name>
    <dbReference type="NCBI Taxonomy" id="1586634"/>
    <lineage>
        <taxon>Eukaryota</taxon>
        <taxon>Metazoa</taxon>
        <taxon>Ecdysozoa</taxon>
        <taxon>Arthropoda</taxon>
        <taxon>Hexapoda</taxon>
        <taxon>Insecta</taxon>
        <taxon>Pterygota</taxon>
        <taxon>Neoptera</taxon>
        <taxon>Endopterygota</taxon>
        <taxon>Coleoptera</taxon>
        <taxon>Polyphaga</taxon>
        <taxon>Cucujiformia</taxon>
        <taxon>Chrysomeloidea</taxon>
        <taxon>Cerambycidae</taxon>
        <taxon>Lepturinae</taxon>
        <taxon>Rhagiini</taxon>
        <taxon>Rhamnusium</taxon>
    </lineage>
</organism>
<dbReference type="Proteomes" id="UP001162156">
    <property type="component" value="Unassembled WGS sequence"/>
</dbReference>
<sequence>MVQQQSLQNSEGIWDKLGSIHTKELVLSLKTPKLT</sequence>
<feature type="non-terminal residue" evidence="1">
    <location>
        <position position="35"/>
    </location>
</feature>
<protein>
    <submittedName>
        <fullName evidence="1">Uncharacterized protein</fullName>
    </submittedName>
</protein>
<evidence type="ECO:0000313" key="2">
    <source>
        <dbReference type="Proteomes" id="UP001162156"/>
    </source>
</evidence>
<accession>A0AAV8ZE69</accession>
<reference evidence="1" key="1">
    <citation type="journal article" date="2023" name="Insect Mol. Biol.">
        <title>Genome sequencing provides insights into the evolution of gene families encoding plant cell wall-degrading enzymes in longhorned beetles.</title>
        <authorList>
            <person name="Shin N.R."/>
            <person name="Okamura Y."/>
            <person name="Kirsch R."/>
            <person name="Pauchet Y."/>
        </authorList>
    </citation>
    <scope>NUCLEOTIDE SEQUENCE</scope>
    <source>
        <strain evidence="1">RBIC_L_NR</strain>
    </source>
</reference>
<gene>
    <name evidence="1" type="ORF">NQ314_005889</name>
</gene>
<evidence type="ECO:0000313" key="1">
    <source>
        <dbReference type="EMBL" id="KAJ8961637.1"/>
    </source>
</evidence>
<keyword evidence="2" id="KW-1185">Reference proteome</keyword>
<dbReference type="AlphaFoldDB" id="A0AAV8ZE69"/>
<proteinExistence type="predicted"/>
<name>A0AAV8ZE69_9CUCU</name>